<dbReference type="Pfam" id="PF02865">
    <property type="entry name" value="STAT_int"/>
    <property type="match status" value="1"/>
</dbReference>
<dbReference type="Proteomes" id="UP000708208">
    <property type="component" value="Unassembled WGS sequence"/>
</dbReference>
<dbReference type="InterPro" id="IPR001217">
    <property type="entry name" value="STAT"/>
</dbReference>
<dbReference type="OrthoDB" id="19300at2759"/>
<dbReference type="GO" id="GO:0007165">
    <property type="term" value="P:signal transduction"/>
    <property type="evidence" value="ECO:0007669"/>
    <property type="project" value="InterPro"/>
</dbReference>
<keyword evidence="4" id="KW-1185">Reference proteome</keyword>
<accession>A0A8J2PUX2</accession>
<reference evidence="3" key="1">
    <citation type="submission" date="2021-06" db="EMBL/GenBank/DDBJ databases">
        <authorList>
            <person name="Hodson N. C."/>
            <person name="Mongue J. A."/>
            <person name="Jaron S. K."/>
        </authorList>
    </citation>
    <scope>NUCLEOTIDE SEQUENCE</scope>
</reference>
<dbReference type="InterPro" id="IPR013799">
    <property type="entry name" value="STAT_TF_prot_interaction"/>
</dbReference>
<protein>
    <recommendedName>
        <fullName evidence="2">STAT transcription factor protein interaction domain-containing protein</fullName>
    </recommendedName>
</protein>
<dbReference type="GO" id="GO:0003700">
    <property type="term" value="F:DNA-binding transcription factor activity"/>
    <property type="evidence" value="ECO:0007669"/>
    <property type="project" value="InterPro"/>
</dbReference>
<dbReference type="InterPro" id="IPR013800">
    <property type="entry name" value="STAT_TF_alpha"/>
</dbReference>
<dbReference type="CDD" id="cd16855">
    <property type="entry name" value="STAT5_CCD"/>
    <property type="match status" value="1"/>
</dbReference>
<proteinExistence type="predicted"/>
<dbReference type="EMBL" id="CAJVCH010549930">
    <property type="protein sequence ID" value="CAG7829047.1"/>
    <property type="molecule type" value="Genomic_DNA"/>
</dbReference>
<dbReference type="SMART" id="SM00964">
    <property type="entry name" value="STAT_int"/>
    <property type="match status" value="1"/>
</dbReference>
<dbReference type="AlphaFoldDB" id="A0A8J2PUX2"/>
<organism evidence="3 4">
    <name type="scientific">Allacma fusca</name>
    <dbReference type="NCBI Taxonomy" id="39272"/>
    <lineage>
        <taxon>Eukaryota</taxon>
        <taxon>Metazoa</taxon>
        <taxon>Ecdysozoa</taxon>
        <taxon>Arthropoda</taxon>
        <taxon>Hexapoda</taxon>
        <taxon>Collembola</taxon>
        <taxon>Symphypleona</taxon>
        <taxon>Sminthuridae</taxon>
        <taxon>Allacma</taxon>
    </lineage>
</organism>
<evidence type="ECO:0000256" key="1">
    <source>
        <dbReference type="ARBA" id="ARBA00022999"/>
    </source>
</evidence>
<sequence>RKSQFLSSIFWNRSSNKYSNLSASYIILTEGGSIYSNVIYVGRVKVIHYTYFLLTHSVECYFDVKERKHEKMALWNKVQQLNEASIQKVHSLYGEHFPIEVRYILAGWIEDKILGVSVDIDPDNPAHEHYISNVVIELINVLEAKAQNMVNDDPCLNRIRLINAAQTFRQRYTTDPLALYRFLRHCLTVESHLVEQMTVGNALGLNAIADESAEIMERLAQIKQKTMETADILRRMEQEQEAFAIKCHDRQKLEGIMQLHRMRAQPITVQTQQLEKDFNAQKERIDYELKQKITGLMQLKNELEEKIHTTVSDLSHLQGKVLDDELTRWKRDQQLAGNGAFLNNNLDTLQSWCEDLAELIWHNRHQLKEAERLKQNIPVFSQPQPTMDRLASLQEKVKFLYDMLNVYYAFTNFPFVVVKDSL</sequence>
<dbReference type="Pfam" id="PF01017">
    <property type="entry name" value="STAT_alpha"/>
    <property type="match status" value="1"/>
</dbReference>
<evidence type="ECO:0000313" key="3">
    <source>
        <dbReference type="EMBL" id="CAG7829047.1"/>
    </source>
</evidence>
<name>A0A8J2PUX2_9HEXA</name>
<keyword evidence="1" id="KW-0727">SH2 domain</keyword>
<gene>
    <name evidence="3" type="ORF">AFUS01_LOCUS38933</name>
</gene>
<evidence type="ECO:0000259" key="2">
    <source>
        <dbReference type="SMART" id="SM00964"/>
    </source>
</evidence>
<evidence type="ECO:0000313" key="4">
    <source>
        <dbReference type="Proteomes" id="UP000708208"/>
    </source>
</evidence>
<feature type="domain" description="STAT transcription factor protein interaction" evidence="2">
    <location>
        <begin position="73"/>
        <end position="200"/>
    </location>
</feature>
<feature type="non-terminal residue" evidence="3">
    <location>
        <position position="1"/>
    </location>
</feature>
<comment type="caution">
    <text evidence="3">The sequence shown here is derived from an EMBL/GenBank/DDBJ whole genome shotgun (WGS) entry which is preliminary data.</text>
</comment>
<dbReference type="InterPro" id="IPR046994">
    <property type="entry name" value="STAT5_CC"/>
</dbReference>
<dbReference type="PANTHER" id="PTHR11801">
    <property type="entry name" value="SIGNAL TRANSDUCER AND ACTIVATOR OF TRANSCRIPTION"/>
    <property type="match status" value="1"/>
</dbReference>